<evidence type="ECO:0000259" key="8">
    <source>
        <dbReference type="SMART" id="SM00650"/>
    </source>
</evidence>
<keyword evidence="1 5" id="KW-0489">Methyltransferase</keyword>
<evidence type="ECO:0000256" key="4">
    <source>
        <dbReference type="ARBA" id="ARBA00022884"/>
    </source>
</evidence>
<feature type="binding site" evidence="5">
    <location>
        <position position="156"/>
    </location>
    <ligand>
        <name>S-adenosyl-L-methionine</name>
        <dbReference type="ChEBI" id="CHEBI:59789"/>
    </ligand>
</feature>
<dbReference type="InterPro" id="IPR001737">
    <property type="entry name" value="KsgA/Erm"/>
</dbReference>
<evidence type="ECO:0000256" key="5">
    <source>
        <dbReference type="PROSITE-ProRule" id="PRU01026"/>
    </source>
</evidence>
<comment type="caution">
    <text evidence="5">Lacks conserved residue(s) required for the propagation of feature annotation.</text>
</comment>
<keyword evidence="3 5" id="KW-0949">S-adenosyl-L-methionine</keyword>
<dbReference type="SUPFAM" id="SSF53335">
    <property type="entry name" value="S-adenosyl-L-methionine-dependent methyltransferases"/>
    <property type="match status" value="1"/>
</dbReference>
<feature type="binding site" evidence="5">
    <location>
        <position position="108"/>
    </location>
    <ligand>
        <name>S-adenosyl-L-methionine</name>
        <dbReference type="ChEBI" id="CHEBI:59789"/>
    </ligand>
</feature>
<evidence type="ECO:0000256" key="6">
    <source>
        <dbReference type="RuleBase" id="RU362106"/>
    </source>
</evidence>
<keyword evidence="4 5" id="KW-0694">RNA-binding</keyword>
<evidence type="ECO:0000313" key="9">
    <source>
        <dbReference type="EMBL" id="CCC93541.1"/>
    </source>
</evidence>
<keyword evidence="2 5" id="KW-0808">Transferase</keyword>
<feature type="compositionally biased region" description="Basic and acidic residues" evidence="7">
    <location>
        <begin position="247"/>
        <end position="257"/>
    </location>
</feature>
<keyword evidence="6" id="KW-0698">rRNA processing</keyword>
<evidence type="ECO:0000256" key="1">
    <source>
        <dbReference type="ARBA" id="ARBA00022603"/>
    </source>
</evidence>
<feature type="region of interest" description="Disordered" evidence="7">
    <location>
        <begin position="244"/>
        <end position="263"/>
    </location>
</feature>
<evidence type="ECO:0000256" key="2">
    <source>
        <dbReference type="ARBA" id="ARBA00022679"/>
    </source>
</evidence>
<dbReference type="AlphaFoldDB" id="G0UVX5"/>
<gene>
    <name evidence="9" type="ORF">TCIL3000_10_3020</name>
</gene>
<dbReference type="EMBL" id="HE575323">
    <property type="protein sequence ID" value="CCC93541.1"/>
    <property type="molecule type" value="Genomic_DNA"/>
</dbReference>
<dbReference type="PANTHER" id="PTHR11727">
    <property type="entry name" value="DIMETHYLADENOSINE TRANSFERASE"/>
    <property type="match status" value="1"/>
</dbReference>
<accession>G0UVX5</accession>
<evidence type="ECO:0000256" key="3">
    <source>
        <dbReference type="ARBA" id="ARBA00022691"/>
    </source>
</evidence>
<dbReference type="VEuPathDB" id="TriTrypDB:TcIL3000_10_3020"/>
<dbReference type="InterPro" id="IPR020598">
    <property type="entry name" value="rRNA_Ade_methylase_Trfase_N"/>
</dbReference>
<protein>
    <recommendedName>
        <fullName evidence="6">rRNA adenine N(6)-methyltransferase</fullName>
        <ecNumber evidence="6">2.1.1.-</ecNumber>
    </recommendedName>
</protein>
<dbReference type="Pfam" id="PF00398">
    <property type="entry name" value="RrnaAD"/>
    <property type="match status" value="2"/>
</dbReference>
<reference evidence="9" key="1">
    <citation type="journal article" date="2012" name="Proc. Natl. Acad. Sci. U.S.A.">
        <title>Antigenic diversity is generated by distinct evolutionary mechanisms in African trypanosome species.</title>
        <authorList>
            <person name="Jackson A.P."/>
            <person name="Berry A."/>
            <person name="Aslett M."/>
            <person name="Allison H.C."/>
            <person name="Burton P."/>
            <person name="Vavrova-Anderson J."/>
            <person name="Brown R."/>
            <person name="Browne H."/>
            <person name="Corton N."/>
            <person name="Hauser H."/>
            <person name="Gamble J."/>
            <person name="Gilderthorp R."/>
            <person name="Marcello L."/>
            <person name="McQuillan J."/>
            <person name="Otto T.D."/>
            <person name="Quail M.A."/>
            <person name="Sanders M.J."/>
            <person name="van Tonder A."/>
            <person name="Ginger M.L."/>
            <person name="Field M.C."/>
            <person name="Barry J.D."/>
            <person name="Hertz-Fowler C."/>
            <person name="Berriman M."/>
        </authorList>
    </citation>
    <scope>NUCLEOTIDE SEQUENCE</scope>
    <source>
        <strain evidence="9">IL3000</strain>
    </source>
</reference>
<dbReference type="EC" id="2.1.1.-" evidence="6"/>
<organism evidence="9">
    <name type="scientific">Trypanosoma congolense (strain IL3000)</name>
    <dbReference type="NCBI Taxonomy" id="1068625"/>
    <lineage>
        <taxon>Eukaryota</taxon>
        <taxon>Discoba</taxon>
        <taxon>Euglenozoa</taxon>
        <taxon>Kinetoplastea</taxon>
        <taxon>Metakinetoplastina</taxon>
        <taxon>Trypanosomatida</taxon>
        <taxon>Trypanosomatidae</taxon>
        <taxon>Trypanosoma</taxon>
        <taxon>Nannomonas</taxon>
    </lineage>
</organism>
<feature type="binding site" evidence="5">
    <location>
        <position position="130"/>
    </location>
    <ligand>
        <name>S-adenosyl-L-methionine</name>
        <dbReference type="ChEBI" id="CHEBI:59789"/>
    </ligand>
</feature>
<dbReference type="PANTHER" id="PTHR11727:SF26">
    <property type="entry name" value="RRNA ADENINE N(6)-METHYLTRANSFERASE"/>
    <property type="match status" value="1"/>
</dbReference>
<dbReference type="PROSITE" id="PS01131">
    <property type="entry name" value="RRNA_A_DIMETH"/>
    <property type="match status" value="1"/>
</dbReference>
<dbReference type="CDD" id="cd02440">
    <property type="entry name" value="AdoMet_MTases"/>
    <property type="match status" value="1"/>
</dbReference>
<dbReference type="Gene3D" id="3.40.50.150">
    <property type="entry name" value="Vaccinia Virus protein VP39"/>
    <property type="match status" value="1"/>
</dbReference>
<dbReference type="InterPro" id="IPR029063">
    <property type="entry name" value="SAM-dependent_MTases_sf"/>
</dbReference>
<dbReference type="GO" id="GO:0000179">
    <property type="term" value="F:rRNA (adenine-N6,N6-)-dimethyltransferase activity"/>
    <property type="evidence" value="ECO:0007669"/>
    <property type="project" value="UniProtKB-UniRule"/>
</dbReference>
<feature type="binding site" evidence="5">
    <location>
        <position position="79"/>
    </location>
    <ligand>
        <name>S-adenosyl-L-methionine</name>
        <dbReference type="ChEBI" id="CHEBI:59789"/>
    </ligand>
</feature>
<comment type="similarity">
    <text evidence="5 6">Belongs to the class I-like SAM-binding methyltransferase superfamily. rRNA adenine N(6)-methyltransferase family.</text>
</comment>
<feature type="region of interest" description="Disordered" evidence="7">
    <location>
        <begin position="174"/>
        <end position="205"/>
    </location>
</feature>
<proteinExistence type="inferred from homology"/>
<feature type="domain" description="Ribosomal RNA adenine methylase transferase N-terminal" evidence="8">
    <location>
        <begin position="88"/>
        <end position="393"/>
    </location>
</feature>
<dbReference type="SMART" id="SM00650">
    <property type="entry name" value="rADc"/>
    <property type="match status" value="1"/>
</dbReference>
<dbReference type="GO" id="GO:0003723">
    <property type="term" value="F:RNA binding"/>
    <property type="evidence" value="ECO:0007669"/>
    <property type="project" value="UniProtKB-UniRule"/>
</dbReference>
<feature type="binding site" evidence="5">
    <location>
        <position position="300"/>
    </location>
    <ligand>
        <name>S-adenosyl-L-methionine</name>
        <dbReference type="ChEBI" id="CHEBI:59789"/>
    </ligand>
</feature>
<name>G0UVX5_TRYCI</name>
<dbReference type="InterPro" id="IPR020596">
    <property type="entry name" value="rRNA_Ade_Mease_Trfase_CS"/>
</dbReference>
<sequence length="480" mass="53849">MITVAPRLGYGSLIRSQRLLRSSTLILRQCSSSVGKVHQSPSLPPLRCPGGPRVKAEGIKHLFKVPHAGFLAKFDQRFILNLKLTHLLAARLSRTTLRTPDKLLVELGPGAGALTRSLLTRPCVGVLGIEQDERFNGHLEQIRQYTNGKFQWVNADVLSVNELNIVESFYGEFTKQHQRRPPPHTAGKSKSDDENGGVSGHDHNVETADFENFSGDACYDDAPLRSTRRERILRKRYGKYASFNHDTASRSSDDDGGVRFTPPNSDHYTDATCASLSTPAFGVSDRWWSDGDAKVEVIANLPFNIITELLMRYAVDCSRKQNLFTFGRVPLHIFTQKEVAERIIAPPSSIHFCRISVLCQCFFHTQLLQTFREMTYYPKTEVLGALLTLQPRSVPLLPGLDAATLIHFTDLLMRPGHRGMTIYKSLQYFLPVEVAQYMLQELRVDGALTVLDLSTEEVCKLAALWHNFLEASSQQARAPQ</sequence>
<evidence type="ECO:0000256" key="7">
    <source>
        <dbReference type="SAM" id="MobiDB-lite"/>
    </source>
</evidence>
<dbReference type="PROSITE" id="PS51689">
    <property type="entry name" value="SAM_RNA_A_N6_MT"/>
    <property type="match status" value="1"/>
</dbReference>
<dbReference type="GO" id="GO:0005730">
    <property type="term" value="C:nucleolus"/>
    <property type="evidence" value="ECO:0007669"/>
    <property type="project" value="TreeGrafter"/>
</dbReference>